<keyword evidence="3" id="KW-1185">Reference proteome</keyword>
<reference evidence="2" key="2">
    <citation type="submission" date="2022-06" db="UniProtKB">
        <authorList>
            <consortium name="EnsemblMetazoa"/>
        </authorList>
    </citation>
    <scope>IDENTIFICATION</scope>
</reference>
<keyword evidence="1" id="KW-0472">Membrane</keyword>
<protein>
    <submittedName>
        <fullName evidence="2">Uncharacterized protein</fullName>
    </submittedName>
</protein>
<keyword evidence="1" id="KW-1133">Transmembrane helix</keyword>
<accession>A0A8R1U2J6</accession>
<dbReference type="EnsemblMetazoa" id="OVOC9659.1">
    <property type="protein sequence ID" value="OVOC9659.1"/>
    <property type="gene ID" value="WBGene00246468"/>
</dbReference>
<sequence>MISAKKSVYSIPFPPHNCHDLMIEQYATLLLELTVYASYLEILRCMGVMAYYFYIIIDPTGVQPNRLFMLVIYSSSATFWSVYIISHIDAILDENTRKSSKMKQISAIQVSSTVIVSQ</sequence>
<name>A0A8R1U2J6_ONCVO</name>
<proteinExistence type="predicted"/>
<evidence type="ECO:0000313" key="3">
    <source>
        <dbReference type="Proteomes" id="UP000024404"/>
    </source>
</evidence>
<organism evidence="2 3">
    <name type="scientific">Onchocerca volvulus</name>
    <dbReference type="NCBI Taxonomy" id="6282"/>
    <lineage>
        <taxon>Eukaryota</taxon>
        <taxon>Metazoa</taxon>
        <taxon>Ecdysozoa</taxon>
        <taxon>Nematoda</taxon>
        <taxon>Chromadorea</taxon>
        <taxon>Rhabditida</taxon>
        <taxon>Spirurina</taxon>
        <taxon>Spiruromorpha</taxon>
        <taxon>Filarioidea</taxon>
        <taxon>Onchocercidae</taxon>
        <taxon>Onchocerca</taxon>
    </lineage>
</organism>
<evidence type="ECO:0000256" key="1">
    <source>
        <dbReference type="SAM" id="Phobius"/>
    </source>
</evidence>
<feature type="transmembrane region" description="Helical" evidence="1">
    <location>
        <begin position="67"/>
        <end position="92"/>
    </location>
</feature>
<feature type="transmembrane region" description="Helical" evidence="1">
    <location>
        <begin position="29"/>
        <end position="55"/>
    </location>
</feature>
<reference evidence="3" key="1">
    <citation type="submission" date="2013-10" db="EMBL/GenBank/DDBJ databases">
        <title>Genome sequencing of Onchocerca volvulus.</title>
        <authorList>
            <person name="Cotton J."/>
            <person name="Tsai J."/>
            <person name="Stanley E."/>
            <person name="Tracey A."/>
            <person name="Holroyd N."/>
            <person name="Lustigman S."/>
            <person name="Berriman M."/>
        </authorList>
    </citation>
    <scope>NUCLEOTIDE SEQUENCE</scope>
</reference>
<dbReference type="AlphaFoldDB" id="A0A8R1U2J6"/>
<evidence type="ECO:0000313" key="2">
    <source>
        <dbReference type="EnsemblMetazoa" id="OVOC9659.1"/>
    </source>
</evidence>
<dbReference type="Proteomes" id="UP000024404">
    <property type="component" value="Unassembled WGS sequence"/>
</dbReference>
<dbReference type="EMBL" id="CMVM020000284">
    <property type="status" value="NOT_ANNOTATED_CDS"/>
    <property type="molecule type" value="Genomic_DNA"/>
</dbReference>
<keyword evidence="1" id="KW-0812">Transmembrane</keyword>